<organism evidence="1 2">
    <name type="scientific">Glaciimonas immobilis</name>
    <dbReference type="NCBI Taxonomy" id="728004"/>
    <lineage>
        <taxon>Bacteria</taxon>
        <taxon>Pseudomonadati</taxon>
        <taxon>Pseudomonadota</taxon>
        <taxon>Betaproteobacteria</taxon>
        <taxon>Burkholderiales</taxon>
        <taxon>Oxalobacteraceae</taxon>
        <taxon>Glaciimonas</taxon>
    </lineage>
</organism>
<sequence length="38" mass="4272">MQILQGEMPGQSDVVVAVERARAWELGAHVDNMKTYQI</sequence>
<name>A0A840S1E6_9BURK</name>
<dbReference type="AlphaFoldDB" id="A0A840S1E6"/>
<reference evidence="1 2" key="1">
    <citation type="submission" date="2020-08" db="EMBL/GenBank/DDBJ databases">
        <title>Genomic Encyclopedia of Type Strains, Phase IV (KMG-IV): sequencing the most valuable type-strain genomes for metagenomic binning, comparative biology and taxonomic classification.</title>
        <authorList>
            <person name="Goeker M."/>
        </authorList>
    </citation>
    <scope>NUCLEOTIDE SEQUENCE [LARGE SCALE GENOMIC DNA]</scope>
    <source>
        <strain evidence="1 2">DSM 23240</strain>
    </source>
</reference>
<keyword evidence="2" id="KW-1185">Reference proteome</keyword>
<gene>
    <name evidence="1" type="ORF">HNR39_004554</name>
</gene>
<evidence type="ECO:0000313" key="1">
    <source>
        <dbReference type="EMBL" id="MBB5202684.1"/>
    </source>
</evidence>
<protein>
    <submittedName>
        <fullName evidence="1">Hemolysin activation/secretion protein</fullName>
    </submittedName>
</protein>
<dbReference type="Proteomes" id="UP000571084">
    <property type="component" value="Unassembled WGS sequence"/>
</dbReference>
<dbReference type="EMBL" id="JACHHQ010000022">
    <property type="protein sequence ID" value="MBB5202684.1"/>
    <property type="molecule type" value="Genomic_DNA"/>
</dbReference>
<comment type="caution">
    <text evidence="1">The sequence shown here is derived from an EMBL/GenBank/DDBJ whole genome shotgun (WGS) entry which is preliminary data.</text>
</comment>
<accession>A0A840S1E6</accession>
<proteinExistence type="predicted"/>
<evidence type="ECO:0000313" key="2">
    <source>
        <dbReference type="Proteomes" id="UP000571084"/>
    </source>
</evidence>